<dbReference type="HOGENOM" id="CLU_015079_0_0_11"/>
<evidence type="ECO:0000259" key="4">
    <source>
        <dbReference type="Pfam" id="PF00534"/>
    </source>
</evidence>
<feature type="domain" description="Glycosyltransferase subfamily 4-like N-terminal" evidence="5">
    <location>
        <begin position="13"/>
        <end position="196"/>
    </location>
</feature>
<sequence>MKITFLTHSVDHVGGTIRATLNTASTLADLGHEVEIVNVFRYRGTPHFTPDPRVGIRHLVDRTARSPWTLTGVADRLRSRRGSRVYPAGDTRAGEFNRLTDKRVAEFLGDCGSDVIVGTRPGLNVYVARFSPRSAVTVAQEHLFYDHHKPRLRDAMSREYSSLDAMVTVSEADANNYRRHMPHLASRIRFIPNSIQPTPLPPSVVDSKVIVAAGRIARPKRFDMLLRIFARVHRRHPDWSLRIYGTGRHLKAIRDLVTDLDLGDAVSLMGQVTPLDAEWVKGSIAVVTSKYESFGLTLVEAMDCGLPVVSTACDYGPPEIVDHEVDGLLSPVKDEDAVTENLCRLIEDDSLRKRMSANALRKARKYFPSEIGARYEALFHSLVSQKHRTPPRGARIPDRTPPRGARIPVGVGGGGGALPEPPTPPPGIEPPDDTVNCLARSFDDLTLTARRGARGRFTLESGTHAPIAVPEGTDIRLDSAFCGRLPEGWWRLFRDGEPVEAGRVDSRALLRRPGFLPRSVVVPCSDDGQLALRVWRRETYAELRTVRWEQGRLQVDGDMLGPLWDKMEVQVLAKLRHKGRAHHWPAAIDASGAFSCTIEVDDLAATRVGSADLWDLWLADVAGEHAPVRLARFFDDITNRKKTQLYAHKMVNDRLGRHRVHPYYNIDNELSIKVEESD</sequence>
<organism evidence="6 7">
    <name type="scientific">Stackebrandtia nassauensis (strain DSM 44728 / CIP 108903 / NRRL B-16338 / NBRC 102104 / LLR-40K-21)</name>
    <dbReference type="NCBI Taxonomy" id="446470"/>
    <lineage>
        <taxon>Bacteria</taxon>
        <taxon>Bacillati</taxon>
        <taxon>Actinomycetota</taxon>
        <taxon>Actinomycetes</taxon>
        <taxon>Glycomycetales</taxon>
        <taxon>Glycomycetaceae</taxon>
        <taxon>Stackebrandtia</taxon>
    </lineage>
</organism>
<dbReference type="AlphaFoldDB" id="D3Q785"/>
<keyword evidence="7" id="KW-1185">Reference proteome</keyword>
<keyword evidence="2 6" id="KW-0808">Transferase</keyword>
<dbReference type="Gene3D" id="3.40.50.2000">
    <property type="entry name" value="Glycogen Phosphorylase B"/>
    <property type="match status" value="2"/>
</dbReference>
<dbReference type="STRING" id="446470.Snas_2679"/>
<proteinExistence type="predicted"/>
<dbReference type="Pfam" id="PF00534">
    <property type="entry name" value="Glycos_transf_1"/>
    <property type="match status" value="1"/>
</dbReference>
<evidence type="ECO:0000259" key="5">
    <source>
        <dbReference type="Pfam" id="PF13439"/>
    </source>
</evidence>
<dbReference type="PANTHER" id="PTHR12526:SF627">
    <property type="entry name" value="D-RHAMNOSYLTRANSFERASE WBPZ"/>
    <property type="match status" value="1"/>
</dbReference>
<gene>
    <name evidence="6" type="ordered locus">Snas_2679</name>
</gene>
<reference evidence="6 7" key="1">
    <citation type="journal article" date="2009" name="Stand. Genomic Sci.">
        <title>Complete genome sequence of Stackebrandtia nassauensis type strain (LLR-40K-21).</title>
        <authorList>
            <person name="Munk C."/>
            <person name="Lapidus A."/>
            <person name="Copeland A."/>
            <person name="Jando M."/>
            <person name="Mayilraj S."/>
            <person name="Glavina Del Rio T."/>
            <person name="Nolan M."/>
            <person name="Chen F."/>
            <person name="Lucas S."/>
            <person name="Tice H."/>
            <person name="Cheng J.F."/>
            <person name="Han C."/>
            <person name="Detter J.C."/>
            <person name="Bruce D."/>
            <person name="Goodwin L."/>
            <person name="Chain P."/>
            <person name="Pitluck S."/>
            <person name="Goker M."/>
            <person name="Ovchinikova G."/>
            <person name="Pati A."/>
            <person name="Ivanova N."/>
            <person name="Mavromatis K."/>
            <person name="Chen A."/>
            <person name="Palaniappan K."/>
            <person name="Land M."/>
            <person name="Hauser L."/>
            <person name="Chang Y.J."/>
            <person name="Jeffries C.D."/>
            <person name="Bristow J."/>
            <person name="Eisen J.A."/>
            <person name="Markowitz V."/>
            <person name="Hugenholtz P."/>
            <person name="Kyrpides N.C."/>
            <person name="Klenk H.P."/>
        </authorList>
    </citation>
    <scope>NUCLEOTIDE SEQUENCE [LARGE SCALE GENOMIC DNA]</scope>
    <source>
        <strain evidence="7">DSM 44728 / CIP 108903 / NRRL B-16338 / NBRC 102104 / LLR-40K-21</strain>
    </source>
</reference>
<dbReference type="Proteomes" id="UP000000844">
    <property type="component" value="Chromosome"/>
</dbReference>
<feature type="domain" description="Glycosyl transferase family 1" evidence="4">
    <location>
        <begin position="206"/>
        <end position="359"/>
    </location>
</feature>
<dbReference type="PANTHER" id="PTHR12526">
    <property type="entry name" value="GLYCOSYLTRANSFERASE"/>
    <property type="match status" value="1"/>
</dbReference>
<evidence type="ECO:0000256" key="1">
    <source>
        <dbReference type="ARBA" id="ARBA00022676"/>
    </source>
</evidence>
<dbReference type="eggNOG" id="COG0438">
    <property type="taxonomic scope" value="Bacteria"/>
</dbReference>
<keyword evidence="1" id="KW-0328">Glycosyltransferase</keyword>
<dbReference type="OrthoDB" id="570545at2"/>
<dbReference type="InterPro" id="IPR028098">
    <property type="entry name" value="Glyco_trans_4-like_N"/>
</dbReference>
<name>D3Q785_STANL</name>
<dbReference type="EMBL" id="CP001778">
    <property type="protein sequence ID" value="ADD42356.1"/>
    <property type="molecule type" value="Genomic_DNA"/>
</dbReference>
<dbReference type="SUPFAM" id="SSF53756">
    <property type="entry name" value="UDP-Glycosyltransferase/glycogen phosphorylase"/>
    <property type="match status" value="1"/>
</dbReference>
<evidence type="ECO:0000313" key="6">
    <source>
        <dbReference type="EMBL" id="ADD42356.1"/>
    </source>
</evidence>
<evidence type="ECO:0000313" key="7">
    <source>
        <dbReference type="Proteomes" id="UP000000844"/>
    </source>
</evidence>
<dbReference type="CDD" id="cd03820">
    <property type="entry name" value="GT4_AmsD-like"/>
    <property type="match status" value="1"/>
</dbReference>
<dbReference type="CAZy" id="GT4">
    <property type="family name" value="Glycosyltransferase Family 4"/>
</dbReference>
<dbReference type="KEGG" id="sna:Snas_2679"/>
<evidence type="ECO:0000256" key="2">
    <source>
        <dbReference type="ARBA" id="ARBA00022679"/>
    </source>
</evidence>
<protein>
    <submittedName>
        <fullName evidence="6">Glycosyl transferase group 1</fullName>
    </submittedName>
</protein>
<evidence type="ECO:0000256" key="3">
    <source>
        <dbReference type="SAM" id="MobiDB-lite"/>
    </source>
</evidence>
<dbReference type="GO" id="GO:0016757">
    <property type="term" value="F:glycosyltransferase activity"/>
    <property type="evidence" value="ECO:0007669"/>
    <property type="project" value="UniProtKB-KW"/>
</dbReference>
<dbReference type="InterPro" id="IPR001296">
    <property type="entry name" value="Glyco_trans_1"/>
</dbReference>
<feature type="region of interest" description="Disordered" evidence="3">
    <location>
        <begin position="386"/>
        <end position="405"/>
    </location>
</feature>
<dbReference type="Pfam" id="PF13439">
    <property type="entry name" value="Glyco_transf_4"/>
    <property type="match status" value="1"/>
</dbReference>
<accession>D3Q785</accession>